<dbReference type="EMBL" id="LR797467">
    <property type="protein sequence ID" value="CAB4218569.1"/>
    <property type="molecule type" value="Genomic_DNA"/>
</dbReference>
<name>A0A6J5RZ15_9CAUD</name>
<evidence type="ECO:0000313" key="1">
    <source>
        <dbReference type="EMBL" id="CAB4177484.1"/>
    </source>
</evidence>
<reference evidence="2" key="1">
    <citation type="submission" date="2020-05" db="EMBL/GenBank/DDBJ databases">
        <authorList>
            <person name="Chiriac C."/>
            <person name="Salcher M."/>
            <person name="Ghai R."/>
            <person name="Kavagutti S V."/>
        </authorList>
    </citation>
    <scope>NUCLEOTIDE SEQUENCE</scope>
</reference>
<accession>A0A6J5RZ15</accession>
<protein>
    <submittedName>
        <fullName evidence="2">Uncharacterized protein</fullName>
    </submittedName>
</protein>
<organism evidence="2">
    <name type="scientific">uncultured Caudovirales phage</name>
    <dbReference type="NCBI Taxonomy" id="2100421"/>
    <lineage>
        <taxon>Viruses</taxon>
        <taxon>Duplodnaviria</taxon>
        <taxon>Heunggongvirae</taxon>
        <taxon>Uroviricota</taxon>
        <taxon>Caudoviricetes</taxon>
        <taxon>Peduoviridae</taxon>
        <taxon>Maltschvirus</taxon>
        <taxon>Maltschvirus maltsch</taxon>
    </lineage>
</organism>
<gene>
    <name evidence="1" type="ORF">UFOVP1005_2</name>
    <name evidence="2" type="ORF">UFOVP1344_2</name>
    <name evidence="3" type="ORF">UFOVP1602_38</name>
</gene>
<dbReference type="EMBL" id="LR796956">
    <property type="protein sequence ID" value="CAB4177484.1"/>
    <property type="molecule type" value="Genomic_DNA"/>
</dbReference>
<proteinExistence type="predicted"/>
<evidence type="ECO:0000313" key="2">
    <source>
        <dbReference type="EMBL" id="CAB4199616.1"/>
    </source>
</evidence>
<sequence>MAITGQFGRVITGSGSIASAISGIASEFANLRVTRIYNAFINKDVFEGSEMTAQRAIDLLNAMLTGLNPEGRTAMDITETLNSVRKSNRTRTLNEIDAKLLSDGAANGDYANKVRVIQEMLLDPTLSPDEKVSLQNELNSAIEDYLTNAENQFAAGGKITVNGKVMDFAGAANDEALLGLFDSIIRDNPGMAEKIGSMKDLANASVAVGKATALWLSKTRTNDADKLEGYKGQLSILRAAYEELQKSTHGLANSPEALKMLEDIRTLENNSKIAGDNISGRAADKRVSAAYDKTFGKFDAIETAIRKIPAVNAMLGNGKLAGLMMSNQNDALRIIDQFVHLNGGNSITLPDGTKVDVSRDGIYNVLIDARAEAKKQWAWAKGNEFVTPTDQKNIKSYLDATNALVDSVPMLKVEDAYDSAVGKMQDALSSANALDPNAKIKIFKQFAADLRGLAAKFTGLNAGAAQSLMNEANMYLTGKEPPEGEQTFGEYSGNTPGYTDNNGTFHRGADAPSGLGYAINPNVSMTERGILSSLQDAYGETELWNQGYGKLYTDGFTGVTVPVVAAEGVKEFQNGNSITMTSVVSTEVGGVTVQVQKQNTYLRYRIVGPGFESDTSDKGIQKSTKGWITAVQDKDGNTSYLITKIDNGGEKLVMSADVETIIAAMGGDPRLLMQLAGDQRVIVAGNKVLDAINGAKLGDGISADDIASGTIKDAVTKAGYRYFTDAEVASKNSIITAASTGKLIVDPKTGKITAKNPDYTTDHAGPGGVDAGVSRMIDITDQIPDDVRTSIITVWNSDIDKNGNGLPDWKGEGGLNPMENRQPYTGPTWGIGSSVTDVGRAPVGTVASGAYLAGQGVGTGTTKPVAKATPVSTTQTFGANSDVVAARAKAAAAATRTTTTPAVTAAPNSTFTGGVNADIRASALTTFMRNMPGSSAASTAQPSTGGVAAKKAAAPVRITAGAGTNRIAL</sequence>
<evidence type="ECO:0000313" key="3">
    <source>
        <dbReference type="EMBL" id="CAB4218569.1"/>
    </source>
</evidence>
<dbReference type="EMBL" id="LR797299">
    <property type="protein sequence ID" value="CAB4199616.1"/>
    <property type="molecule type" value="Genomic_DNA"/>
</dbReference>